<accession>A0A2S6MY72</accession>
<feature type="transmembrane region" description="Helical" evidence="22">
    <location>
        <begin position="33"/>
        <end position="52"/>
    </location>
</feature>
<dbReference type="InterPro" id="IPR004678">
    <property type="entry name" value="Cyt_c_oxidase_cbb3_su3"/>
</dbReference>
<keyword evidence="15 19" id="KW-0560">Oxidoreductase</keyword>
<dbReference type="InterPro" id="IPR036909">
    <property type="entry name" value="Cyt_c-like_dom_sf"/>
</dbReference>
<evidence type="ECO:0000256" key="12">
    <source>
        <dbReference type="ARBA" id="ARBA00022781"/>
    </source>
</evidence>
<evidence type="ECO:0000256" key="8">
    <source>
        <dbReference type="ARBA" id="ARBA00022660"/>
    </source>
</evidence>
<feature type="binding site" description="covalent" evidence="21">
    <location>
        <position position="122"/>
    </location>
    <ligand>
        <name>heme c</name>
        <dbReference type="ChEBI" id="CHEBI:61717"/>
        <label>1</label>
    </ligand>
</feature>
<dbReference type="GO" id="GO:0020037">
    <property type="term" value="F:heme binding"/>
    <property type="evidence" value="ECO:0007669"/>
    <property type="project" value="InterPro"/>
</dbReference>
<organism evidence="24 25">
    <name type="scientific">Rhodopila globiformis</name>
    <name type="common">Rhodopseudomonas globiformis</name>
    <dbReference type="NCBI Taxonomy" id="1071"/>
    <lineage>
        <taxon>Bacteria</taxon>
        <taxon>Pseudomonadati</taxon>
        <taxon>Pseudomonadota</taxon>
        <taxon>Alphaproteobacteria</taxon>
        <taxon>Acetobacterales</taxon>
        <taxon>Acetobacteraceae</taxon>
        <taxon>Rhodopila</taxon>
    </lineage>
</organism>
<proteinExistence type="inferred from homology"/>
<sequence>MPTKIEKDSVSGRDTTGHEWDGIKELDTPLPKWWIYTFYSSIAVAFVLFLLYPSIPYGPGYWHGLLGYSPRKAVDAEVAKLQAERKVSMDKIATLSFDQIKADPALLEVALTKGKITFEENCQACHGAGGSGHPGFPALAAGSWLWGGKLTDIQRTVTHGIRSGDPAAHTSAMPPFGELGLLKPEQIQQVADFVWSKFYGHVTEGQDVSAGAALFAQNCAPCHGADGQGNRLVGAPRLNSRIHLYGDAREIIVSQVTKPRMGVMPNWNARLDPATIKCVTLYVHSLGGGE</sequence>
<keyword evidence="14 22" id="KW-1133">Transmembrane helix</keyword>
<evidence type="ECO:0000256" key="7">
    <source>
        <dbReference type="ARBA" id="ARBA00022617"/>
    </source>
</evidence>
<comment type="subcellular location">
    <subcellularLocation>
        <location evidence="1 19">Cell inner membrane</location>
    </subcellularLocation>
</comment>
<evidence type="ECO:0000256" key="18">
    <source>
        <dbReference type="ARBA" id="ARBA00023136"/>
    </source>
</evidence>
<keyword evidence="11" id="KW-0677">Repeat</keyword>
<dbReference type="GO" id="GO:0016491">
    <property type="term" value="F:oxidoreductase activity"/>
    <property type="evidence" value="ECO:0007669"/>
    <property type="project" value="UniProtKB-KW"/>
</dbReference>
<dbReference type="AlphaFoldDB" id="A0A2S6MY72"/>
<dbReference type="UniPathway" id="UPA00705"/>
<feature type="binding site" description="axial binding residue" evidence="20">
    <location>
        <position position="126"/>
    </location>
    <ligand>
        <name>heme c</name>
        <dbReference type="ChEBI" id="CHEBI:61717"/>
        <label>1</label>
    </ligand>
    <ligandPart>
        <name>Fe</name>
        <dbReference type="ChEBI" id="CHEBI:18248"/>
    </ligandPart>
</feature>
<evidence type="ECO:0000256" key="14">
    <source>
        <dbReference type="ARBA" id="ARBA00022989"/>
    </source>
</evidence>
<dbReference type="GO" id="GO:1902600">
    <property type="term" value="P:proton transmembrane transport"/>
    <property type="evidence" value="ECO:0007669"/>
    <property type="project" value="UniProtKB-KW"/>
</dbReference>
<feature type="binding site" description="axial binding residue" evidence="20">
    <location>
        <position position="223"/>
    </location>
    <ligand>
        <name>heme c</name>
        <dbReference type="ChEBI" id="CHEBI:61717"/>
        <label>2</label>
    </ligand>
    <ligandPart>
        <name>Fe</name>
        <dbReference type="ChEBI" id="CHEBI:18248"/>
    </ligandPart>
</feature>
<keyword evidence="25" id="KW-1185">Reference proteome</keyword>
<dbReference type="SUPFAM" id="SSF46626">
    <property type="entry name" value="Cytochrome c"/>
    <property type="match status" value="2"/>
</dbReference>
<keyword evidence="17 19" id="KW-0406">Ion transport</keyword>
<dbReference type="GO" id="GO:0005886">
    <property type="term" value="C:plasma membrane"/>
    <property type="evidence" value="ECO:0007669"/>
    <property type="project" value="UniProtKB-SubCell"/>
</dbReference>
<protein>
    <recommendedName>
        <fullName evidence="19">Cbb3-type cytochrome c oxidase subunit</fullName>
    </recommendedName>
</protein>
<evidence type="ECO:0000256" key="5">
    <source>
        <dbReference type="ARBA" id="ARBA00022475"/>
    </source>
</evidence>
<comment type="subunit">
    <text evidence="19">Component of the cbb3-type cytochrome c oxidase.</text>
</comment>
<gene>
    <name evidence="24" type="ORF">CCS01_27580</name>
</gene>
<comment type="cofactor">
    <cofactor evidence="19 21">
        <name>heme c</name>
        <dbReference type="ChEBI" id="CHEBI:61717"/>
    </cofactor>
    <text evidence="19 21">Binds 2 heme C groups per subunit.</text>
</comment>
<evidence type="ECO:0000256" key="10">
    <source>
        <dbReference type="ARBA" id="ARBA00022723"/>
    </source>
</evidence>
<evidence type="ECO:0000256" key="3">
    <source>
        <dbReference type="ARBA" id="ARBA00006113"/>
    </source>
</evidence>
<evidence type="ECO:0000256" key="11">
    <source>
        <dbReference type="ARBA" id="ARBA00022737"/>
    </source>
</evidence>
<comment type="function">
    <text evidence="19">C-type cytochrome. Part of the cbb3-type cytochrome c oxidase complex.</text>
</comment>
<evidence type="ECO:0000256" key="16">
    <source>
        <dbReference type="ARBA" id="ARBA00023004"/>
    </source>
</evidence>
<dbReference type="Pfam" id="PF14715">
    <property type="entry name" value="FixP_N"/>
    <property type="match status" value="1"/>
</dbReference>
<keyword evidence="4 19" id="KW-0813">Transport</keyword>
<evidence type="ECO:0000256" key="20">
    <source>
        <dbReference type="PIRSR" id="PIRSR000006-1"/>
    </source>
</evidence>
<dbReference type="InterPro" id="IPR009056">
    <property type="entry name" value="Cyt_c-like_dom"/>
</dbReference>
<dbReference type="InterPro" id="IPR038414">
    <property type="entry name" value="CcoP_N_sf"/>
</dbReference>
<dbReference type="InterPro" id="IPR032858">
    <property type="entry name" value="CcoP_N"/>
</dbReference>
<dbReference type="InterPro" id="IPR008168">
    <property type="entry name" value="Cyt_C_IC"/>
</dbReference>
<evidence type="ECO:0000256" key="2">
    <source>
        <dbReference type="ARBA" id="ARBA00004673"/>
    </source>
</evidence>
<name>A0A2S6MY72_RHOGL</name>
<keyword evidence="18 19" id="KW-0472">Membrane</keyword>
<keyword evidence="6 19" id="KW-0997">Cell inner membrane</keyword>
<reference evidence="24 25" key="1">
    <citation type="journal article" date="2018" name="Arch. Microbiol.">
        <title>New insights into the metabolic potential of the phototrophic purple bacterium Rhodopila globiformis DSM 161(T) from its draft genome sequence and evidence for a vanadium-dependent nitrogenase.</title>
        <authorList>
            <person name="Imhoff J.F."/>
            <person name="Rahn T."/>
            <person name="Kunzel S."/>
            <person name="Neulinger S.C."/>
        </authorList>
    </citation>
    <scope>NUCLEOTIDE SEQUENCE [LARGE SCALE GENOMIC DNA]</scope>
    <source>
        <strain evidence="24 25">DSM 161</strain>
    </source>
</reference>
<dbReference type="PRINTS" id="PR00605">
    <property type="entry name" value="CYTCHROMECIC"/>
</dbReference>
<feature type="domain" description="Cytochrome c" evidence="23">
    <location>
        <begin position="109"/>
        <end position="198"/>
    </location>
</feature>
<evidence type="ECO:0000256" key="15">
    <source>
        <dbReference type="ARBA" id="ARBA00023002"/>
    </source>
</evidence>
<dbReference type="RefSeq" id="WP_104522042.1">
    <property type="nucleotide sequence ID" value="NZ_NHRY01000260.1"/>
</dbReference>
<keyword evidence="13 19" id="KW-0249">Electron transport</keyword>
<dbReference type="PANTHER" id="PTHR33751:SF1">
    <property type="entry name" value="CBB3-TYPE CYTOCHROME C OXIDASE SUBUNIT FIXP"/>
    <property type="match status" value="1"/>
</dbReference>
<feature type="binding site" description="covalent" evidence="21">
    <location>
        <position position="219"/>
    </location>
    <ligand>
        <name>heme c</name>
        <dbReference type="ChEBI" id="CHEBI:61717"/>
        <label>2</label>
    </ligand>
</feature>
<dbReference type="PROSITE" id="PS51007">
    <property type="entry name" value="CYTC"/>
    <property type="match status" value="2"/>
</dbReference>
<dbReference type="PANTHER" id="PTHR33751">
    <property type="entry name" value="CBB3-TYPE CYTOCHROME C OXIDASE SUBUNIT FIXP"/>
    <property type="match status" value="1"/>
</dbReference>
<dbReference type="Gene3D" id="1.10.760.10">
    <property type="entry name" value="Cytochrome c-like domain"/>
    <property type="match status" value="2"/>
</dbReference>
<evidence type="ECO:0000256" key="21">
    <source>
        <dbReference type="PIRSR" id="PIRSR000006-2"/>
    </source>
</evidence>
<dbReference type="GO" id="GO:0006119">
    <property type="term" value="P:oxidative phosphorylation"/>
    <property type="evidence" value="ECO:0007669"/>
    <property type="project" value="UniProtKB-UniPathway"/>
</dbReference>
<evidence type="ECO:0000259" key="23">
    <source>
        <dbReference type="PROSITE" id="PS51007"/>
    </source>
</evidence>
<dbReference type="Proteomes" id="UP000239724">
    <property type="component" value="Unassembled WGS sequence"/>
</dbReference>
<evidence type="ECO:0000256" key="9">
    <source>
        <dbReference type="ARBA" id="ARBA00022692"/>
    </source>
</evidence>
<keyword evidence="5 19" id="KW-1003">Cell membrane</keyword>
<comment type="caution">
    <text evidence="24">The sequence shown here is derived from an EMBL/GenBank/DDBJ whole genome shotgun (WGS) entry which is preliminary data.</text>
</comment>
<feature type="binding site" description="covalent" evidence="21">
    <location>
        <position position="222"/>
    </location>
    <ligand>
        <name>heme c</name>
        <dbReference type="ChEBI" id="CHEBI:61717"/>
        <label>2</label>
    </ligand>
</feature>
<evidence type="ECO:0000256" key="13">
    <source>
        <dbReference type="ARBA" id="ARBA00022982"/>
    </source>
</evidence>
<feature type="binding site" description="axial binding residue" evidence="20">
    <location>
        <position position="173"/>
    </location>
    <ligand>
        <name>heme c</name>
        <dbReference type="ChEBI" id="CHEBI:61717"/>
        <label>2</label>
    </ligand>
    <ligandPart>
        <name>Fe</name>
        <dbReference type="ChEBI" id="CHEBI:18248"/>
    </ligandPart>
</feature>
<evidence type="ECO:0000256" key="17">
    <source>
        <dbReference type="ARBA" id="ARBA00023065"/>
    </source>
</evidence>
<evidence type="ECO:0000256" key="6">
    <source>
        <dbReference type="ARBA" id="ARBA00022519"/>
    </source>
</evidence>
<dbReference type="GO" id="GO:0005506">
    <property type="term" value="F:iron ion binding"/>
    <property type="evidence" value="ECO:0007669"/>
    <property type="project" value="InterPro"/>
</dbReference>
<dbReference type="InterPro" id="IPR050597">
    <property type="entry name" value="Cytochrome_c_Oxidase_Subunit"/>
</dbReference>
<keyword evidence="10 19" id="KW-0479">Metal-binding</keyword>
<evidence type="ECO:0000256" key="22">
    <source>
        <dbReference type="SAM" id="Phobius"/>
    </source>
</evidence>
<dbReference type="OrthoDB" id="9811281at2"/>
<dbReference type="PIRSF" id="PIRSF000006">
    <property type="entry name" value="Cbb3-Cox_fixP"/>
    <property type="match status" value="1"/>
</dbReference>
<evidence type="ECO:0000313" key="24">
    <source>
        <dbReference type="EMBL" id="PPQ27312.1"/>
    </source>
</evidence>
<dbReference type="Pfam" id="PF00034">
    <property type="entry name" value="Cytochrom_C"/>
    <property type="match status" value="1"/>
</dbReference>
<feature type="binding site" description="axial binding residue" evidence="20">
    <location>
        <position position="264"/>
    </location>
    <ligand>
        <name>heme c</name>
        <dbReference type="ChEBI" id="CHEBI:61717"/>
        <label>1</label>
    </ligand>
    <ligandPart>
        <name>Fe</name>
        <dbReference type="ChEBI" id="CHEBI:18248"/>
    </ligandPart>
</feature>
<dbReference type="EMBL" id="NHRY01000260">
    <property type="protein sequence ID" value="PPQ27312.1"/>
    <property type="molecule type" value="Genomic_DNA"/>
</dbReference>
<keyword evidence="16 19" id="KW-0408">Iron</keyword>
<dbReference type="Gene3D" id="6.10.280.130">
    <property type="match status" value="1"/>
</dbReference>
<dbReference type="Pfam" id="PF13442">
    <property type="entry name" value="Cytochrome_CBB3"/>
    <property type="match status" value="1"/>
</dbReference>
<keyword evidence="7 19" id="KW-0349">Heme</keyword>
<feature type="domain" description="Cytochrome c" evidence="23">
    <location>
        <begin position="206"/>
        <end position="287"/>
    </location>
</feature>
<comment type="similarity">
    <text evidence="3 19">Belongs to the CcoP / FixP family.</text>
</comment>
<evidence type="ECO:0000313" key="25">
    <source>
        <dbReference type="Proteomes" id="UP000239724"/>
    </source>
</evidence>
<evidence type="ECO:0000256" key="19">
    <source>
        <dbReference type="PIRNR" id="PIRNR000006"/>
    </source>
</evidence>
<keyword evidence="8 19" id="KW-0679">Respiratory chain</keyword>
<dbReference type="GO" id="GO:0009055">
    <property type="term" value="F:electron transfer activity"/>
    <property type="evidence" value="ECO:0007669"/>
    <property type="project" value="InterPro"/>
</dbReference>
<keyword evidence="12 19" id="KW-0375">Hydrogen ion transport</keyword>
<keyword evidence="9 22" id="KW-0812">Transmembrane</keyword>
<evidence type="ECO:0000256" key="1">
    <source>
        <dbReference type="ARBA" id="ARBA00004533"/>
    </source>
</evidence>
<comment type="pathway">
    <text evidence="2 19">Energy metabolism; oxidative phosphorylation.</text>
</comment>
<dbReference type="NCBIfam" id="TIGR00782">
    <property type="entry name" value="ccoP"/>
    <property type="match status" value="1"/>
</dbReference>
<feature type="binding site" description="covalent" evidence="21">
    <location>
        <position position="125"/>
    </location>
    <ligand>
        <name>heme c</name>
        <dbReference type="ChEBI" id="CHEBI:61717"/>
        <label>1</label>
    </ligand>
</feature>
<evidence type="ECO:0000256" key="4">
    <source>
        <dbReference type="ARBA" id="ARBA00022448"/>
    </source>
</evidence>